<evidence type="ECO:0000259" key="9">
    <source>
        <dbReference type="PROSITE" id="PS51755"/>
    </source>
</evidence>
<feature type="DNA-binding region" description="OmpR/PhoB-type" evidence="7">
    <location>
        <begin position="125"/>
        <end position="223"/>
    </location>
</feature>
<dbReference type="InterPro" id="IPR036388">
    <property type="entry name" value="WH-like_DNA-bd_sf"/>
</dbReference>
<dbReference type="PANTHER" id="PTHR48111:SF22">
    <property type="entry name" value="REGULATOR OF RPOS"/>
    <property type="match status" value="1"/>
</dbReference>
<dbReference type="FunFam" id="1.10.10.10:FF:000005">
    <property type="entry name" value="Two-component system response regulator"/>
    <property type="match status" value="1"/>
</dbReference>
<evidence type="ECO:0000259" key="8">
    <source>
        <dbReference type="PROSITE" id="PS50110"/>
    </source>
</evidence>
<dbReference type="Gene3D" id="3.40.50.2300">
    <property type="match status" value="1"/>
</dbReference>
<evidence type="ECO:0000256" key="6">
    <source>
        <dbReference type="PROSITE-ProRule" id="PRU00169"/>
    </source>
</evidence>
<evidence type="ECO:0000313" key="10">
    <source>
        <dbReference type="EMBL" id="MBB6512747.1"/>
    </source>
</evidence>
<dbReference type="GO" id="GO:0005829">
    <property type="term" value="C:cytosol"/>
    <property type="evidence" value="ECO:0007669"/>
    <property type="project" value="TreeGrafter"/>
</dbReference>
<dbReference type="GO" id="GO:0000156">
    <property type="term" value="F:phosphorelay response regulator activity"/>
    <property type="evidence" value="ECO:0007669"/>
    <property type="project" value="TreeGrafter"/>
</dbReference>
<dbReference type="CDD" id="cd17574">
    <property type="entry name" value="REC_OmpR"/>
    <property type="match status" value="1"/>
</dbReference>
<organism evidence="10 11">
    <name type="scientific">Gracilibacillus halotolerans</name>
    <dbReference type="NCBI Taxonomy" id="74386"/>
    <lineage>
        <taxon>Bacteria</taxon>
        <taxon>Bacillati</taxon>
        <taxon>Bacillota</taxon>
        <taxon>Bacilli</taxon>
        <taxon>Bacillales</taxon>
        <taxon>Bacillaceae</taxon>
        <taxon>Gracilibacillus</taxon>
    </lineage>
</organism>
<keyword evidence="5" id="KW-0804">Transcription</keyword>
<dbReference type="RefSeq" id="WP_184246574.1">
    <property type="nucleotide sequence ID" value="NZ_BAAACU010000028.1"/>
</dbReference>
<proteinExistence type="predicted"/>
<keyword evidence="4 7" id="KW-0238">DNA-binding</keyword>
<protein>
    <submittedName>
        <fullName evidence="10">DNA-binding response OmpR family regulator</fullName>
    </submittedName>
</protein>
<sequence length="226" mass="26317">MAHILIVEDEESLARVIELELGYEDYETTTVHNGREAFSLLEQNTYDLILLDIMLPEMSGMEILRRFRNFDASTPVLLLTARDEVYDKVSGLDLGANDYITKPFEMEELLARIRVHLRTLKKSSTNVLIHDNLRVEIDSREVYRGDTEIQLTPREFDLLVFLLQHQNQVMTREQLLDKVWGFDYAGDTNVVDVYIRYLRNKIDKPFDQATIQTVRGVGYTIKDAKK</sequence>
<keyword evidence="1 6" id="KW-0597">Phosphoprotein</keyword>
<evidence type="ECO:0000256" key="3">
    <source>
        <dbReference type="ARBA" id="ARBA00023015"/>
    </source>
</evidence>
<evidence type="ECO:0000313" key="11">
    <source>
        <dbReference type="Proteomes" id="UP000572212"/>
    </source>
</evidence>
<dbReference type="GO" id="GO:0000976">
    <property type="term" value="F:transcription cis-regulatory region binding"/>
    <property type="evidence" value="ECO:0007669"/>
    <property type="project" value="TreeGrafter"/>
</dbReference>
<dbReference type="PROSITE" id="PS50110">
    <property type="entry name" value="RESPONSE_REGULATORY"/>
    <property type="match status" value="1"/>
</dbReference>
<dbReference type="CDD" id="cd00383">
    <property type="entry name" value="trans_reg_C"/>
    <property type="match status" value="1"/>
</dbReference>
<evidence type="ECO:0000256" key="4">
    <source>
        <dbReference type="ARBA" id="ARBA00023125"/>
    </source>
</evidence>
<dbReference type="GO" id="GO:0032993">
    <property type="term" value="C:protein-DNA complex"/>
    <property type="evidence" value="ECO:0007669"/>
    <property type="project" value="TreeGrafter"/>
</dbReference>
<dbReference type="Pfam" id="PF00486">
    <property type="entry name" value="Trans_reg_C"/>
    <property type="match status" value="1"/>
</dbReference>
<dbReference type="SMART" id="SM00448">
    <property type="entry name" value="REC"/>
    <property type="match status" value="1"/>
</dbReference>
<feature type="domain" description="OmpR/PhoB-type" evidence="9">
    <location>
        <begin position="125"/>
        <end position="223"/>
    </location>
</feature>
<dbReference type="Pfam" id="PF00072">
    <property type="entry name" value="Response_reg"/>
    <property type="match status" value="1"/>
</dbReference>
<dbReference type="PANTHER" id="PTHR48111">
    <property type="entry name" value="REGULATOR OF RPOS"/>
    <property type="match status" value="1"/>
</dbReference>
<dbReference type="Gene3D" id="6.10.250.690">
    <property type="match status" value="1"/>
</dbReference>
<dbReference type="InterPro" id="IPR039420">
    <property type="entry name" value="WalR-like"/>
</dbReference>
<accession>A0A841RLI9</accession>
<dbReference type="FunFam" id="3.40.50.2300:FF:000001">
    <property type="entry name" value="DNA-binding response regulator PhoB"/>
    <property type="match status" value="1"/>
</dbReference>
<comment type="caution">
    <text evidence="10">The sequence shown here is derived from an EMBL/GenBank/DDBJ whole genome shotgun (WGS) entry which is preliminary data.</text>
</comment>
<dbReference type="GO" id="GO:0006355">
    <property type="term" value="P:regulation of DNA-templated transcription"/>
    <property type="evidence" value="ECO:0007669"/>
    <property type="project" value="InterPro"/>
</dbReference>
<evidence type="ECO:0000256" key="5">
    <source>
        <dbReference type="ARBA" id="ARBA00023163"/>
    </source>
</evidence>
<dbReference type="Gene3D" id="1.10.10.10">
    <property type="entry name" value="Winged helix-like DNA-binding domain superfamily/Winged helix DNA-binding domain"/>
    <property type="match status" value="1"/>
</dbReference>
<name>A0A841RLI9_9BACI</name>
<dbReference type="EMBL" id="JACHON010000004">
    <property type="protein sequence ID" value="MBB6512747.1"/>
    <property type="molecule type" value="Genomic_DNA"/>
</dbReference>
<keyword evidence="2" id="KW-0902">Two-component regulatory system</keyword>
<gene>
    <name evidence="10" type="ORF">GGQ92_001533</name>
</gene>
<feature type="modified residue" description="4-aspartylphosphate" evidence="6">
    <location>
        <position position="52"/>
    </location>
</feature>
<feature type="domain" description="Response regulatory" evidence="8">
    <location>
        <begin position="3"/>
        <end position="117"/>
    </location>
</feature>
<evidence type="ECO:0000256" key="2">
    <source>
        <dbReference type="ARBA" id="ARBA00023012"/>
    </source>
</evidence>
<dbReference type="InterPro" id="IPR001867">
    <property type="entry name" value="OmpR/PhoB-type_DNA-bd"/>
</dbReference>
<reference evidence="10 11" key="1">
    <citation type="submission" date="2020-08" db="EMBL/GenBank/DDBJ databases">
        <title>Genomic Encyclopedia of Type Strains, Phase IV (KMG-IV): sequencing the most valuable type-strain genomes for metagenomic binning, comparative biology and taxonomic classification.</title>
        <authorList>
            <person name="Goeker M."/>
        </authorList>
    </citation>
    <scope>NUCLEOTIDE SEQUENCE [LARGE SCALE GENOMIC DNA]</scope>
    <source>
        <strain evidence="10 11">DSM 11805</strain>
    </source>
</reference>
<dbReference type="SMART" id="SM00862">
    <property type="entry name" value="Trans_reg_C"/>
    <property type="match status" value="1"/>
</dbReference>
<dbReference type="PROSITE" id="PS51755">
    <property type="entry name" value="OMPR_PHOB"/>
    <property type="match status" value="1"/>
</dbReference>
<dbReference type="AlphaFoldDB" id="A0A841RLI9"/>
<evidence type="ECO:0000256" key="7">
    <source>
        <dbReference type="PROSITE-ProRule" id="PRU01091"/>
    </source>
</evidence>
<keyword evidence="11" id="KW-1185">Reference proteome</keyword>
<evidence type="ECO:0000256" key="1">
    <source>
        <dbReference type="ARBA" id="ARBA00022553"/>
    </source>
</evidence>
<dbReference type="InterPro" id="IPR001789">
    <property type="entry name" value="Sig_transdc_resp-reg_receiver"/>
</dbReference>
<keyword evidence="3" id="KW-0805">Transcription regulation</keyword>
<dbReference type="InterPro" id="IPR011006">
    <property type="entry name" value="CheY-like_superfamily"/>
</dbReference>
<dbReference type="SUPFAM" id="SSF52172">
    <property type="entry name" value="CheY-like"/>
    <property type="match status" value="1"/>
</dbReference>
<dbReference type="Proteomes" id="UP000572212">
    <property type="component" value="Unassembled WGS sequence"/>
</dbReference>